<evidence type="ECO:0000256" key="2">
    <source>
        <dbReference type="ARBA" id="ARBA00022670"/>
    </source>
</evidence>
<feature type="chain" id="PRO_5037916531" description="NlpC/P60 domain-containing protein" evidence="7">
    <location>
        <begin position="40"/>
        <end position="351"/>
    </location>
</feature>
<dbReference type="GO" id="GO:0006508">
    <property type="term" value="P:proteolysis"/>
    <property type="evidence" value="ECO:0007669"/>
    <property type="project" value="UniProtKB-KW"/>
</dbReference>
<keyword evidence="7" id="KW-0732">Signal</keyword>
<evidence type="ECO:0000256" key="7">
    <source>
        <dbReference type="SAM" id="SignalP"/>
    </source>
</evidence>
<keyword evidence="3" id="KW-0378">Hydrolase</keyword>
<evidence type="ECO:0000313" key="10">
    <source>
        <dbReference type="Proteomes" id="UP000608024"/>
    </source>
</evidence>
<feature type="compositionally biased region" description="Low complexity" evidence="6">
    <location>
        <begin position="226"/>
        <end position="235"/>
    </location>
</feature>
<dbReference type="GO" id="GO:0008234">
    <property type="term" value="F:cysteine-type peptidase activity"/>
    <property type="evidence" value="ECO:0007669"/>
    <property type="project" value="UniProtKB-KW"/>
</dbReference>
<comment type="caution">
    <text evidence="9">The sequence shown here is derived from an EMBL/GenBank/DDBJ whole genome shotgun (WGS) entry which is preliminary data.</text>
</comment>
<keyword evidence="4" id="KW-0788">Thiol protease</keyword>
<keyword evidence="5" id="KW-0175">Coiled coil</keyword>
<dbReference type="RefSeq" id="WP_229925531.1">
    <property type="nucleotide sequence ID" value="NZ_BNBT01000021.1"/>
</dbReference>
<dbReference type="PANTHER" id="PTHR47359:SF3">
    <property type="entry name" value="NLP_P60 DOMAIN-CONTAINING PROTEIN-RELATED"/>
    <property type="match status" value="1"/>
</dbReference>
<evidence type="ECO:0000256" key="4">
    <source>
        <dbReference type="ARBA" id="ARBA00022807"/>
    </source>
</evidence>
<dbReference type="SUPFAM" id="SSF54001">
    <property type="entry name" value="Cysteine proteinases"/>
    <property type="match status" value="1"/>
</dbReference>
<keyword evidence="2" id="KW-0645">Protease</keyword>
<dbReference type="AlphaFoldDB" id="A0A918ZI09"/>
<sequence>MGSHRRPAATGLDRSARTATVTVLSAATAAAAFAVPASAAPKDTPAATKAKVDRLYEQAEQATEAYNKADERAGTLRRQVERAQDKVARGQERINEMRGEIGTLAEAQYRSGGIDPSLALMLSSDPDAYLDKASALDRISSRQSSHLTELQRAQRALAQERAEAGRTLAELEKSRKTVARHKRVVEDKLAKARRLLNTLTAAQREEYDRASRSGGGGREAPRPDPSDAGAGAGAPASSRAAAAIAAARSAVGKPYVWGANGPSGFDCSGLTQWSYAQAGVGLPRTSQAQRHAGRQVPLSQAQPGDLVTYRGDASHVGMYVGNGQVVHAPYPGATVRYDPVNMMPGATVTRV</sequence>
<organism evidence="9 10">
    <name type="scientific">Streptomyces longispororuber</name>
    <dbReference type="NCBI Taxonomy" id="68230"/>
    <lineage>
        <taxon>Bacteria</taxon>
        <taxon>Bacillati</taxon>
        <taxon>Actinomycetota</taxon>
        <taxon>Actinomycetes</taxon>
        <taxon>Kitasatosporales</taxon>
        <taxon>Streptomycetaceae</taxon>
        <taxon>Streptomyces</taxon>
    </lineage>
</organism>
<evidence type="ECO:0000259" key="8">
    <source>
        <dbReference type="PROSITE" id="PS51935"/>
    </source>
</evidence>
<dbReference type="Gene3D" id="3.90.1720.10">
    <property type="entry name" value="endopeptidase domain like (from Nostoc punctiforme)"/>
    <property type="match status" value="1"/>
</dbReference>
<evidence type="ECO:0000256" key="5">
    <source>
        <dbReference type="SAM" id="Coils"/>
    </source>
</evidence>
<keyword evidence="10" id="KW-1185">Reference proteome</keyword>
<dbReference type="Proteomes" id="UP000608024">
    <property type="component" value="Unassembled WGS sequence"/>
</dbReference>
<dbReference type="Pfam" id="PF00877">
    <property type="entry name" value="NLPC_P60"/>
    <property type="match status" value="1"/>
</dbReference>
<feature type="coiled-coil region" evidence="5">
    <location>
        <begin position="52"/>
        <end position="100"/>
    </location>
</feature>
<feature type="region of interest" description="Disordered" evidence="6">
    <location>
        <begin position="200"/>
        <end position="235"/>
    </location>
</feature>
<dbReference type="EMBL" id="BNBT01000021">
    <property type="protein sequence ID" value="GHE50898.1"/>
    <property type="molecule type" value="Genomic_DNA"/>
</dbReference>
<evidence type="ECO:0000313" key="9">
    <source>
        <dbReference type="EMBL" id="GHE50898.1"/>
    </source>
</evidence>
<feature type="signal peptide" evidence="7">
    <location>
        <begin position="1"/>
        <end position="39"/>
    </location>
</feature>
<dbReference type="PANTHER" id="PTHR47359">
    <property type="entry name" value="PEPTIDOGLYCAN DL-ENDOPEPTIDASE CWLO"/>
    <property type="match status" value="1"/>
</dbReference>
<dbReference type="InterPro" id="IPR051794">
    <property type="entry name" value="PG_Endopeptidase_C40"/>
</dbReference>
<evidence type="ECO:0000256" key="3">
    <source>
        <dbReference type="ARBA" id="ARBA00022801"/>
    </source>
</evidence>
<dbReference type="InterPro" id="IPR038765">
    <property type="entry name" value="Papain-like_cys_pep_sf"/>
</dbReference>
<reference evidence="9" key="2">
    <citation type="submission" date="2020-09" db="EMBL/GenBank/DDBJ databases">
        <authorList>
            <person name="Sun Q."/>
            <person name="Ohkuma M."/>
        </authorList>
    </citation>
    <scope>NUCLEOTIDE SEQUENCE</scope>
    <source>
        <strain evidence="9">JCM 4784</strain>
    </source>
</reference>
<feature type="domain" description="NlpC/P60" evidence="8">
    <location>
        <begin position="237"/>
        <end position="351"/>
    </location>
</feature>
<name>A0A918ZI09_9ACTN</name>
<comment type="similarity">
    <text evidence="1">Belongs to the peptidase C40 family.</text>
</comment>
<evidence type="ECO:0000256" key="1">
    <source>
        <dbReference type="ARBA" id="ARBA00007074"/>
    </source>
</evidence>
<gene>
    <name evidence="9" type="ORF">GCM10018785_20870</name>
</gene>
<accession>A0A918ZI09</accession>
<evidence type="ECO:0000256" key="6">
    <source>
        <dbReference type="SAM" id="MobiDB-lite"/>
    </source>
</evidence>
<dbReference type="PROSITE" id="PS51935">
    <property type="entry name" value="NLPC_P60"/>
    <property type="match status" value="1"/>
</dbReference>
<reference evidence="9" key="1">
    <citation type="journal article" date="2014" name="Int. J. Syst. Evol. Microbiol.">
        <title>Complete genome sequence of Corynebacterium casei LMG S-19264T (=DSM 44701T), isolated from a smear-ripened cheese.</title>
        <authorList>
            <consortium name="US DOE Joint Genome Institute (JGI-PGF)"/>
            <person name="Walter F."/>
            <person name="Albersmeier A."/>
            <person name="Kalinowski J."/>
            <person name="Ruckert C."/>
        </authorList>
    </citation>
    <scope>NUCLEOTIDE SEQUENCE</scope>
    <source>
        <strain evidence="9">JCM 4784</strain>
    </source>
</reference>
<dbReference type="InterPro" id="IPR000064">
    <property type="entry name" value="NLP_P60_dom"/>
</dbReference>
<proteinExistence type="inferred from homology"/>
<protein>
    <recommendedName>
        <fullName evidence="8">NlpC/P60 domain-containing protein</fullName>
    </recommendedName>
</protein>